<dbReference type="EMBL" id="CP064955">
    <property type="protein sequence ID" value="QPK83996.1"/>
    <property type="molecule type" value="Genomic_DNA"/>
</dbReference>
<dbReference type="RefSeq" id="WP_165002126.1">
    <property type="nucleotide sequence ID" value="NZ_CP064955.1"/>
</dbReference>
<evidence type="ECO:0000256" key="1">
    <source>
        <dbReference type="PROSITE-ProRule" id="PRU00325"/>
    </source>
</evidence>
<feature type="domain" description="SWIM-type" evidence="2">
    <location>
        <begin position="137"/>
        <end position="172"/>
    </location>
</feature>
<organism evidence="3 4">
    <name type="scientific">Corynebacterium qintianiae</name>
    <dbReference type="NCBI Taxonomy" id="2709392"/>
    <lineage>
        <taxon>Bacteria</taxon>
        <taxon>Bacillati</taxon>
        <taxon>Actinomycetota</taxon>
        <taxon>Actinomycetes</taxon>
        <taxon>Mycobacteriales</taxon>
        <taxon>Corynebacteriaceae</taxon>
        <taxon>Corynebacterium</taxon>
    </lineage>
</organism>
<protein>
    <recommendedName>
        <fullName evidence="2">SWIM-type domain-containing protein</fullName>
    </recommendedName>
</protein>
<dbReference type="Proteomes" id="UP000594586">
    <property type="component" value="Chromosome"/>
</dbReference>
<keyword evidence="1" id="KW-0862">Zinc</keyword>
<dbReference type="PANTHER" id="PTHR38133:SF1">
    <property type="entry name" value="SLR1429 PROTEIN"/>
    <property type="match status" value="1"/>
</dbReference>
<keyword evidence="4" id="KW-1185">Reference proteome</keyword>
<dbReference type="PANTHER" id="PTHR38133">
    <property type="entry name" value="SLR1429 PROTEIN"/>
    <property type="match status" value="1"/>
</dbReference>
<gene>
    <name evidence="3" type="ORF">G7Y29_04215</name>
</gene>
<keyword evidence="1" id="KW-0863">Zinc-finger</keyword>
<keyword evidence="1" id="KW-0479">Metal-binding</keyword>
<dbReference type="KEGG" id="cqn:G7Y29_04215"/>
<evidence type="ECO:0000259" key="2">
    <source>
        <dbReference type="PROSITE" id="PS50966"/>
    </source>
</evidence>
<dbReference type="AlphaFoldDB" id="A0A7T0KPC1"/>
<dbReference type="GO" id="GO:0008270">
    <property type="term" value="F:zinc ion binding"/>
    <property type="evidence" value="ECO:0007669"/>
    <property type="project" value="UniProtKB-KW"/>
</dbReference>
<evidence type="ECO:0000313" key="3">
    <source>
        <dbReference type="EMBL" id="QPK83996.1"/>
    </source>
</evidence>
<sequence length="273" mass="29631">MAGKVRPSEDNVIYANFGARRRVFSPEEAGTSQASVTRTPSYSPAAMRVFNAAVRQTDPGRTKRGHQYAANGHVLETTPRSGGIDGLVAGSQNDPFAVAIQLPGRTAADIQGALDVMARRANSVARARTGDFDDDVLDILLAPDPASIRFLCTCPDASDVCKHAVAVAEKAAELIDATPDVIFSMRNLSLNTFEQGVRNRAATVARENSEEGSKYFWAGREMPDLPYPKVAPMIEDSDIDMLHRAMQSVSFTNIDQLRAVADIEDLYEELTRG</sequence>
<evidence type="ECO:0000313" key="4">
    <source>
        <dbReference type="Proteomes" id="UP000594586"/>
    </source>
</evidence>
<accession>A0A7T0KPC1</accession>
<proteinExistence type="predicted"/>
<reference evidence="3 4" key="1">
    <citation type="submission" date="2020-11" db="EMBL/GenBank/DDBJ databases">
        <title>Corynebacterium sp. MC1420.</title>
        <authorList>
            <person name="Zhou J."/>
        </authorList>
    </citation>
    <scope>NUCLEOTIDE SEQUENCE [LARGE SCALE GENOMIC DNA]</scope>
    <source>
        <strain evidence="3 4">MC1420</strain>
    </source>
</reference>
<dbReference type="InterPro" id="IPR007527">
    <property type="entry name" value="Znf_SWIM"/>
</dbReference>
<dbReference type="PROSITE" id="PS50966">
    <property type="entry name" value="ZF_SWIM"/>
    <property type="match status" value="1"/>
</dbReference>
<name>A0A7T0KPC1_9CORY</name>